<accession>A0A5C3QLV5</accession>
<protein>
    <submittedName>
        <fullName evidence="11">Integral membrane protein S linking to the trans Golgi network-domain-containing protein</fullName>
    </submittedName>
</protein>
<evidence type="ECO:0000256" key="8">
    <source>
        <dbReference type="ARBA" id="ARBA00023136"/>
    </source>
</evidence>
<evidence type="ECO:0000256" key="10">
    <source>
        <dbReference type="SAM" id="Phobius"/>
    </source>
</evidence>
<feature type="transmembrane region" description="Helical" evidence="10">
    <location>
        <begin position="179"/>
        <end position="196"/>
    </location>
</feature>
<proteinExistence type="inferred from homology"/>
<feature type="transmembrane region" description="Helical" evidence="10">
    <location>
        <begin position="126"/>
        <end position="145"/>
    </location>
</feature>
<evidence type="ECO:0000256" key="6">
    <source>
        <dbReference type="ARBA" id="ARBA00022989"/>
    </source>
</evidence>
<dbReference type="GO" id="GO:0005802">
    <property type="term" value="C:trans-Golgi network"/>
    <property type="evidence" value="ECO:0007669"/>
    <property type="project" value="TreeGrafter"/>
</dbReference>
<evidence type="ECO:0000256" key="2">
    <source>
        <dbReference type="ARBA" id="ARBA00008160"/>
    </source>
</evidence>
<evidence type="ECO:0000256" key="1">
    <source>
        <dbReference type="ARBA" id="ARBA00004653"/>
    </source>
</evidence>
<keyword evidence="5" id="KW-0653">Protein transport</keyword>
<feature type="compositionally biased region" description="Basic and acidic residues" evidence="9">
    <location>
        <begin position="221"/>
        <end position="246"/>
    </location>
</feature>
<evidence type="ECO:0000256" key="9">
    <source>
        <dbReference type="SAM" id="MobiDB-lite"/>
    </source>
</evidence>
<comment type="subcellular location">
    <subcellularLocation>
        <location evidence="1">Golgi apparatus membrane</location>
        <topology evidence="1">Multi-pass membrane protein</topology>
    </subcellularLocation>
</comment>
<dbReference type="AlphaFoldDB" id="A0A5C3QLV5"/>
<keyword evidence="4 10" id="KW-0812">Transmembrane</keyword>
<evidence type="ECO:0000313" key="12">
    <source>
        <dbReference type="Proteomes" id="UP000305067"/>
    </source>
</evidence>
<dbReference type="GO" id="GO:0034067">
    <property type="term" value="P:protein localization to Golgi apparatus"/>
    <property type="evidence" value="ECO:0007669"/>
    <property type="project" value="TreeGrafter"/>
</dbReference>
<dbReference type="OrthoDB" id="542931at2759"/>
<feature type="region of interest" description="Disordered" evidence="9">
    <location>
        <begin position="211"/>
        <end position="246"/>
    </location>
</feature>
<dbReference type="Proteomes" id="UP000305067">
    <property type="component" value="Unassembled WGS sequence"/>
</dbReference>
<dbReference type="STRING" id="1884261.A0A5C3QLV5"/>
<feature type="transmembrane region" description="Helical" evidence="10">
    <location>
        <begin position="152"/>
        <end position="173"/>
    </location>
</feature>
<dbReference type="GO" id="GO:0000139">
    <property type="term" value="C:Golgi membrane"/>
    <property type="evidence" value="ECO:0007669"/>
    <property type="project" value="UniProtKB-SubCell"/>
</dbReference>
<sequence length="246" mass="26992">MPPKPSPASAWDPVLLISQIVSIQSLHYLTLSLLIPPLLSFFAQPEPLNYEGGAASVGMVMDWREMATRPTVRGIAGETPWRSFEGVWSGGRKLVGGTSGAWWGSSSGRDAGIIAWDGRLDPMRGWVIAFCWLVACSADIYYLYTLVRKPRLILDFALTLVFVHIILTTYYSSSLPSSLFFWFIMFGGAAMTVVVTEQLCVKREMNEGLSVGPPTAASSGAERRLLDGDGPAREDLELGEINSRRD</sequence>
<evidence type="ECO:0000313" key="11">
    <source>
        <dbReference type="EMBL" id="TFL02150.1"/>
    </source>
</evidence>
<dbReference type="Pfam" id="PF09801">
    <property type="entry name" value="SYS1"/>
    <property type="match status" value="1"/>
</dbReference>
<keyword evidence="8 10" id="KW-0472">Membrane</keyword>
<keyword evidence="7" id="KW-0333">Golgi apparatus</keyword>
<comment type="similarity">
    <text evidence="2">Belongs to the SYS1 family.</text>
</comment>
<evidence type="ECO:0000256" key="5">
    <source>
        <dbReference type="ARBA" id="ARBA00022927"/>
    </source>
</evidence>
<keyword evidence="6 10" id="KW-1133">Transmembrane helix</keyword>
<dbReference type="GO" id="GO:0006895">
    <property type="term" value="P:Golgi to endosome transport"/>
    <property type="evidence" value="ECO:0007669"/>
    <property type="project" value="TreeGrafter"/>
</dbReference>
<reference evidence="11 12" key="1">
    <citation type="journal article" date="2019" name="Nat. Ecol. Evol.">
        <title>Megaphylogeny resolves global patterns of mushroom evolution.</title>
        <authorList>
            <person name="Varga T."/>
            <person name="Krizsan K."/>
            <person name="Foldi C."/>
            <person name="Dima B."/>
            <person name="Sanchez-Garcia M."/>
            <person name="Sanchez-Ramirez S."/>
            <person name="Szollosi G.J."/>
            <person name="Szarkandi J.G."/>
            <person name="Papp V."/>
            <person name="Albert L."/>
            <person name="Andreopoulos W."/>
            <person name="Angelini C."/>
            <person name="Antonin V."/>
            <person name="Barry K.W."/>
            <person name="Bougher N.L."/>
            <person name="Buchanan P."/>
            <person name="Buyck B."/>
            <person name="Bense V."/>
            <person name="Catcheside P."/>
            <person name="Chovatia M."/>
            <person name="Cooper J."/>
            <person name="Damon W."/>
            <person name="Desjardin D."/>
            <person name="Finy P."/>
            <person name="Geml J."/>
            <person name="Haridas S."/>
            <person name="Hughes K."/>
            <person name="Justo A."/>
            <person name="Karasinski D."/>
            <person name="Kautmanova I."/>
            <person name="Kiss B."/>
            <person name="Kocsube S."/>
            <person name="Kotiranta H."/>
            <person name="LaButti K.M."/>
            <person name="Lechner B.E."/>
            <person name="Liimatainen K."/>
            <person name="Lipzen A."/>
            <person name="Lukacs Z."/>
            <person name="Mihaltcheva S."/>
            <person name="Morgado L.N."/>
            <person name="Niskanen T."/>
            <person name="Noordeloos M.E."/>
            <person name="Ohm R.A."/>
            <person name="Ortiz-Santana B."/>
            <person name="Ovrebo C."/>
            <person name="Racz N."/>
            <person name="Riley R."/>
            <person name="Savchenko A."/>
            <person name="Shiryaev A."/>
            <person name="Soop K."/>
            <person name="Spirin V."/>
            <person name="Szebenyi C."/>
            <person name="Tomsovsky M."/>
            <person name="Tulloss R.E."/>
            <person name="Uehling J."/>
            <person name="Grigoriev I.V."/>
            <person name="Vagvolgyi C."/>
            <person name="Papp T."/>
            <person name="Martin F.M."/>
            <person name="Miettinen O."/>
            <person name="Hibbett D.S."/>
            <person name="Nagy L.G."/>
        </authorList>
    </citation>
    <scope>NUCLEOTIDE SEQUENCE [LARGE SCALE GENOMIC DNA]</scope>
    <source>
        <strain evidence="11 12">CBS 309.79</strain>
    </source>
</reference>
<dbReference type="PANTHER" id="PTHR12952:SF0">
    <property type="entry name" value="PROTEIN SYS1 HOMOLOG"/>
    <property type="match status" value="1"/>
</dbReference>
<name>A0A5C3QLV5_9AGAR</name>
<keyword evidence="3" id="KW-0813">Transport</keyword>
<gene>
    <name evidence="11" type="ORF">BDV98DRAFT_566784</name>
</gene>
<evidence type="ECO:0000256" key="3">
    <source>
        <dbReference type="ARBA" id="ARBA00022448"/>
    </source>
</evidence>
<evidence type="ECO:0000256" key="7">
    <source>
        <dbReference type="ARBA" id="ARBA00023034"/>
    </source>
</evidence>
<dbReference type="EMBL" id="ML178823">
    <property type="protein sequence ID" value="TFL02150.1"/>
    <property type="molecule type" value="Genomic_DNA"/>
</dbReference>
<dbReference type="PANTHER" id="PTHR12952">
    <property type="entry name" value="SYS1"/>
    <property type="match status" value="1"/>
</dbReference>
<dbReference type="InterPro" id="IPR019185">
    <property type="entry name" value="Integral_membrane_SYS1-rel"/>
</dbReference>
<evidence type="ECO:0000256" key="4">
    <source>
        <dbReference type="ARBA" id="ARBA00022692"/>
    </source>
</evidence>
<keyword evidence="12" id="KW-1185">Reference proteome</keyword>
<organism evidence="11 12">
    <name type="scientific">Pterulicium gracile</name>
    <dbReference type="NCBI Taxonomy" id="1884261"/>
    <lineage>
        <taxon>Eukaryota</taxon>
        <taxon>Fungi</taxon>
        <taxon>Dikarya</taxon>
        <taxon>Basidiomycota</taxon>
        <taxon>Agaricomycotina</taxon>
        <taxon>Agaricomycetes</taxon>
        <taxon>Agaricomycetidae</taxon>
        <taxon>Agaricales</taxon>
        <taxon>Pleurotineae</taxon>
        <taxon>Pterulaceae</taxon>
        <taxon>Pterulicium</taxon>
    </lineage>
</organism>
<dbReference type="GO" id="GO:0043001">
    <property type="term" value="P:Golgi to plasma membrane protein transport"/>
    <property type="evidence" value="ECO:0007669"/>
    <property type="project" value="TreeGrafter"/>
</dbReference>
<dbReference type="GO" id="GO:0005829">
    <property type="term" value="C:cytosol"/>
    <property type="evidence" value="ECO:0007669"/>
    <property type="project" value="GOC"/>
</dbReference>